<dbReference type="PROSITE" id="PS51186">
    <property type="entry name" value="GNAT"/>
    <property type="match status" value="1"/>
</dbReference>
<evidence type="ECO:0000313" key="2">
    <source>
        <dbReference type="EMBL" id="ACZ09783.1"/>
    </source>
</evidence>
<dbReference type="Gene3D" id="3.40.630.30">
    <property type="match status" value="1"/>
</dbReference>
<dbReference type="HOGENOM" id="CLU_113231_3_1_0"/>
<feature type="domain" description="N-acetyltransferase" evidence="1">
    <location>
        <begin position="19"/>
        <end position="171"/>
    </location>
</feature>
<dbReference type="Proteomes" id="UP000000845">
    <property type="component" value="Chromosome"/>
</dbReference>
<name>D1ANH9_SEBTE</name>
<dbReference type="GO" id="GO:0016747">
    <property type="term" value="F:acyltransferase activity, transferring groups other than amino-acyl groups"/>
    <property type="evidence" value="ECO:0007669"/>
    <property type="project" value="InterPro"/>
</dbReference>
<dbReference type="KEGG" id="str:Sterm_2939"/>
<dbReference type="CDD" id="cd04301">
    <property type="entry name" value="NAT_SF"/>
    <property type="match status" value="1"/>
</dbReference>
<dbReference type="PANTHER" id="PTHR39173">
    <property type="entry name" value="ACETYLTRANSFERASE"/>
    <property type="match status" value="1"/>
</dbReference>
<gene>
    <name evidence="2" type="ordered locus">Sterm_2939</name>
</gene>
<proteinExistence type="predicted"/>
<reference evidence="2 3" key="2">
    <citation type="journal article" date="2010" name="Stand. Genomic Sci.">
        <title>Complete genome sequence of Sebaldella termitidis type strain (NCTC 11300).</title>
        <authorList>
            <person name="Harmon-Smith M."/>
            <person name="Celia L."/>
            <person name="Chertkov O."/>
            <person name="Lapidus A."/>
            <person name="Copeland A."/>
            <person name="Glavina Del Rio T."/>
            <person name="Nolan M."/>
            <person name="Lucas S."/>
            <person name="Tice H."/>
            <person name="Cheng J.F."/>
            <person name="Han C."/>
            <person name="Detter J.C."/>
            <person name="Bruce D."/>
            <person name="Goodwin L."/>
            <person name="Pitluck S."/>
            <person name="Pati A."/>
            <person name="Liolios K."/>
            <person name="Ivanova N."/>
            <person name="Mavromatis K."/>
            <person name="Mikhailova N."/>
            <person name="Chen A."/>
            <person name="Palaniappan K."/>
            <person name="Land M."/>
            <person name="Hauser L."/>
            <person name="Chang Y.J."/>
            <person name="Jeffries C.D."/>
            <person name="Brettin T."/>
            <person name="Goker M."/>
            <person name="Beck B."/>
            <person name="Bristow J."/>
            <person name="Eisen J.A."/>
            <person name="Markowitz V."/>
            <person name="Hugenholtz P."/>
            <person name="Kyrpides N.C."/>
            <person name="Klenk H.P."/>
            <person name="Chen F."/>
        </authorList>
    </citation>
    <scope>NUCLEOTIDE SEQUENCE [LARGE SCALE GENOMIC DNA]</scope>
    <source>
        <strain evidence="3">ATCC 33386 / NCTC 11300</strain>
    </source>
</reference>
<dbReference type="Pfam" id="PF13302">
    <property type="entry name" value="Acetyltransf_3"/>
    <property type="match status" value="1"/>
</dbReference>
<dbReference type="RefSeq" id="WP_012862365.1">
    <property type="nucleotide sequence ID" value="NC_013517.1"/>
</dbReference>
<dbReference type="EMBL" id="CP001739">
    <property type="protein sequence ID" value="ACZ09783.1"/>
    <property type="molecule type" value="Genomic_DNA"/>
</dbReference>
<protein>
    <submittedName>
        <fullName evidence="2">GCN5-related N-acetyltransferase</fullName>
    </submittedName>
</protein>
<dbReference type="eggNOG" id="COG3981">
    <property type="taxonomic scope" value="Bacteria"/>
</dbReference>
<dbReference type="AlphaFoldDB" id="D1ANH9"/>
<evidence type="ECO:0000313" key="3">
    <source>
        <dbReference type="Proteomes" id="UP000000845"/>
    </source>
</evidence>
<reference evidence="3" key="1">
    <citation type="submission" date="2009-09" db="EMBL/GenBank/DDBJ databases">
        <title>The complete chromosome of Sebaldella termitidis ATCC 33386.</title>
        <authorList>
            <consortium name="US DOE Joint Genome Institute (JGI-PGF)"/>
            <person name="Lucas S."/>
            <person name="Copeland A."/>
            <person name="Lapidus A."/>
            <person name="Glavina del Rio T."/>
            <person name="Dalin E."/>
            <person name="Tice H."/>
            <person name="Bruce D."/>
            <person name="Goodwin L."/>
            <person name="Pitluck S."/>
            <person name="Kyrpides N."/>
            <person name="Mavromatis K."/>
            <person name="Ivanova N."/>
            <person name="Mikhailova N."/>
            <person name="Sims D."/>
            <person name="Meincke L."/>
            <person name="Brettin T."/>
            <person name="Detter J.C."/>
            <person name="Han C."/>
            <person name="Larimer F."/>
            <person name="Land M."/>
            <person name="Hauser L."/>
            <person name="Markowitz V."/>
            <person name="Cheng J.F."/>
            <person name="Hugenholtz P."/>
            <person name="Woyke T."/>
            <person name="Wu D."/>
            <person name="Eisen J.A."/>
        </authorList>
    </citation>
    <scope>NUCLEOTIDE SEQUENCE [LARGE SCALE GENOMIC DNA]</scope>
    <source>
        <strain evidence="3">ATCC 33386 / NCTC 11300</strain>
    </source>
</reference>
<organism evidence="2 3">
    <name type="scientific">Sebaldella termitidis (strain ATCC 33386 / NCTC 11300)</name>
    <dbReference type="NCBI Taxonomy" id="526218"/>
    <lineage>
        <taxon>Bacteria</taxon>
        <taxon>Fusobacteriati</taxon>
        <taxon>Fusobacteriota</taxon>
        <taxon>Fusobacteriia</taxon>
        <taxon>Fusobacteriales</taxon>
        <taxon>Leptotrichiaceae</taxon>
        <taxon>Sebaldella</taxon>
    </lineage>
</organism>
<accession>D1ANH9</accession>
<sequence>MKLVKPCIEYKKEYINFVKQIRRNNEIESSYTFKLSFLKFNFQKFLDYLDYISEYPKGEIVIPMKNYWAIEDEKVVGRITLRKDSGEDLFRYIGNIGYIIAPEERSKGYATKMLELLKPVAKEQGHRKLLITCNKNNINSKRVIEKNGGVFLDEIKWEEKNIKNLRYEIYL</sequence>
<dbReference type="InterPro" id="IPR016181">
    <property type="entry name" value="Acyl_CoA_acyltransferase"/>
</dbReference>
<dbReference type="InterPro" id="IPR000182">
    <property type="entry name" value="GNAT_dom"/>
</dbReference>
<evidence type="ECO:0000259" key="1">
    <source>
        <dbReference type="PROSITE" id="PS51186"/>
    </source>
</evidence>
<dbReference type="PANTHER" id="PTHR39173:SF1">
    <property type="entry name" value="ACETYLTRANSFERASE"/>
    <property type="match status" value="1"/>
</dbReference>
<dbReference type="SUPFAM" id="SSF55729">
    <property type="entry name" value="Acyl-CoA N-acyltransferases (Nat)"/>
    <property type="match status" value="1"/>
</dbReference>
<keyword evidence="3" id="KW-1185">Reference proteome</keyword>